<accession>S2KP43</accession>
<dbReference type="Pfam" id="PF01225">
    <property type="entry name" value="Mur_ligase"/>
    <property type="match status" value="1"/>
</dbReference>
<dbReference type="Gene3D" id="3.40.1390.10">
    <property type="entry name" value="MurE/MurF, N-terminal domain"/>
    <property type="match status" value="1"/>
</dbReference>
<dbReference type="InterPro" id="IPR035911">
    <property type="entry name" value="MurE/MurF_N"/>
</dbReference>
<dbReference type="InterPro" id="IPR036565">
    <property type="entry name" value="Mur-like_cat_sf"/>
</dbReference>
<dbReference type="InterPro" id="IPR004101">
    <property type="entry name" value="Mur_ligase_C"/>
</dbReference>
<dbReference type="STRING" id="1121939.L861_00700"/>
<dbReference type="InterPro" id="IPR051046">
    <property type="entry name" value="MurCDEF_CellWall_CoF430Synth"/>
</dbReference>
<name>S2KP43_LITA3</name>
<evidence type="ECO:0000313" key="16">
    <source>
        <dbReference type="Proteomes" id="UP000014463"/>
    </source>
</evidence>
<dbReference type="GO" id="GO:0005737">
    <property type="term" value="C:cytoplasm"/>
    <property type="evidence" value="ECO:0007669"/>
    <property type="project" value="UniProtKB-SubCell"/>
</dbReference>
<keyword evidence="8 10" id="KW-0131">Cell cycle</keyword>
<evidence type="ECO:0000256" key="11">
    <source>
        <dbReference type="RuleBase" id="RU004136"/>
    </source>
</evidence>
<evidence type="ECO:0000256" key="8">
    <source>
        <dbReference type="ARBA" id="ARBA00023306"/>
    </source>
</evidence>
<feature type="domain" description="Mur ligase N-terminal catalytic" evidence="12">
    <location>
        <begin position="29"/>
        <end position="75"/>
    </location>
</feature>
<dbReference type="UniPathway" id="UPA00219"/>
<dbReference type="EMBL" id="ASTJ01000011">
    <property type="protein sequence ID" value="EPC03847.1"/>
    <property type="molecule type" value="Genomic_DNA"/>
</dbReference>
<dbReference type="GO" id="GO:0008766">
    <property type="term" value="F:UDP-N-acetylmuramoylalanyl-D-glutamyl-2,6-diaminopimelate-D-alanyl-D-alanine ligase activity"/>
    <property type="evidence" value="ECO:0007669"/>
    <property type="project" value="RHEA"/>
</dbReference>
<dbReference type="InterPro" id="IPR005863">
    <property type="entry name" value="UDP-N-AcMur_synth"/>
</dbReference>
<dbReference type="Proteomes" id="UP000014463">
    <property type="component" value="Unassembled WGS sequence"/>
</dbReference>
<evidence type="ECO:0000256" key="3">
    <source>
        <dbReference type="ARBA" id="ARBA00022618"/>
    </source>
</evidence>
<dbReference type="GO" id="GO:0005524">
    <property type="term" value="F:ATP binding"/>
    <property type="evidence" value="ECO:0007669"/>
    <property type="project" value="UniProtKB-UniRule"/>
</dbReference>
<dbReference type="GO" id="GO:0071555">
    <property type="term" value="P:cell wall organization"/>
    <property type="evidence" value="ECO:0007669"/>
    <property type="project" value="UniProtKB-KW"/>
</dbReference>
<dbReference type="SUPFAM" id="SSF63418">
    <property type="entry name" value="MurE/MurF N-terminal domain"/>
    <property type="match status" value="1"/>
</dbReference>
<comment type="similarity">
    <text evidence="10">Belongs to the MurCDEF family. MurF subfamily.</text>
</comment>
<comment type="caution">
    <text evidence="10">Lacks conserved residue(s) required for the propagation of feature annotation.</text>
</comment>
<dbReference type="eggNOG" id="COG0770">
    <property type="taxonomic scope" value="Bacteria"/>
</dbReference>
<reference evidence="15 16" key="1">
    <citation type="journal article" date="2013" name="Genome Announc.">
        <title>Draft genome sequence of the moderately halophilic gammaproteobacterium Halomonas anticariensis FP35.</title>
        <authorList>
            <person name="Tahrioui A."/>
            <person name="Quesada E."/>
            <person name="Llamas I."/>
        </authorList>
    </citation>
    <scope>NUCLEOTIDE SEQUENCE [LARGE SCALE GENOMIC DNA]</scope>
    <source>
        <strain evidence="16">DSM 16096 / CECT 5854 / LMG 22089 / FP35</strain>
    </source>
</reference>
<evidence type="ECO:0000259" key="14">
    <source>
        <dbReference type="Pfam" id="PF08245"/>
    </source>
</evidence>
<dbReference type="PANTHER" id="PTHR43024">
    <property type="entry name" value="UDP-N-ACETYLMURAMOYL-TRIPEPTIDE--D-ALANYL-D-ALANINE LIGASE"/>
    <property type="match status" value="1"/>
</dbReference>
<evidence type="ECO:0000259" key="12">
    <source>
        <dbReference type="Pfam" id="PF01225"/>
    </source>
</evidence>
<evidence type="ECO:0000256" key="5">
    <source>
        <dbReference type="ARBA" id="ARBA00022840"/>
    </source>
</evidence>
<dbReference type="Pfam" id="PF02875">
    <property type="entry name" value="Mur_ligase_C"/>
    <property type="match status" value="1"/>
</dbReference>
<evidence type="ECO:0000259" key="13">
    <source>
        <dbReference type="Pfam" id="PF02875"/>
    </source>
</evidence>
<keyword evidence="4 10" id="KW-0547">Nucleotide-binding</keyword>
<feature type="domain" description="Mur ligase C-terminal" evidence="13">
    <location>
        <begin position="320"/>
        <end position="439"/>
    </location>
</feature>
<evidence type="ECO:0000313" key="15">
    <source>
        <dbReference type="EMBL" id="EPC03847.1"/>
    </source>
</evidence>
<dbReference type="RefSeq" id="WP_016414581.1">
    <property type="nucleotide sequence ID" value="NZ_AUAB01000014.1"/>
</dbReference>
<evidence type="ECO:0000256" key="7">
    <source>
        <dbReference type="ARBA" id="ARBA00022984"/>
    </source>
</evidence>
<comment type="function">
    <text evidence="10 11">Involved in cell wall formation. Catalyzes the final step in the synthesis of UDP-N-acetylmuramoyl-pentapeptide, the precursor of murein.</text>
</comment>
<dbReference type="InterPro" id="IPR013221">
    <property type="entry name" value="Mur_ligase_cen"/>
</dbReference>
<dbReference type="SUPFAM" id="SSF53623">
    <property type="entry name" value="MurD-like peptide ligases, catalytic domain"/>
    <property type="match status" value="1"/>
</dbReference>
<organism evidence="15 16">
    <name type="scientific">Litchfieldella anticariensis (strain DSM 16096 / CECT 5854 / CIP 108499 / LMG 22089 / FP35)</name>
    <name type="common">Halomonas anticariensis</name>
    <dbReference type="NCBI Taxonomy" id="1121939"/>
    <lineage>
        <taxon>Bacteria</taxon>
        <taxon>Pseudomonadati</taxon>
        <taxon>Pseudomonadota</taxon>
        <taxon>Gammaproteobacteria</taxon>
        <taxon>Oceanospirillales</taxon>
        <taxon>Halomonadaceae</taxon>
        <taxon>Litchfieldella</taxon>
    </lineage>
</organism>
<gene>
    <name evidence="10" type="primary">murF</name>
    <name evidence="15" type="ORF">L861_00700</name>
</gene>
<dbReference type="GO" id="GO:0009252">
    <property type="term" value="P:peptidoglycan biosynthetic process"/>
    <property type="evidence" value="ECO:0007669"/>
    <property type="project" value="UniProtKB-UniRule"/>
</dbReference>
<evidence type="ECO:0000256" key="10">
    <source>
        <dbReference type="HAMAP-Rule" id="MF_02019"/>
    </source>
</evidence>
<comment type="subcellular location">
    <subcellularLocation>
        <location evidence="10 11">Cytoplasm</location>
    </subcellularLocation>
</comment>
<dbReference type="AlphaFoldDB" id="S2KP43"/>
<protein>
    <recommendedName>
        <fullName evidence="10 11">UDP-N-acetylmuramoyl-tripeptide--D-alanyl-D-alanine ligase</fullName>
        <ecNumber evidence="10 11">6.3.2.10</ecNumber>
    </recommendedName>
    <alternativeName>
        <fullName evidence="10">D-alanyl-D-alanine-adding enzyme</fullName>
    </alternativeName>
</protein>
<dbReference type="OrthoDB" id="9801978at2"/>
<comment type="caution">
    <text evidence="15">The sequence shown here is derived from an EMBL/GenBank/DDBJ whole genome shotgun (WGS) entry which is preliminary data.</text>
</comment>
<dbReference type="GO" id="GO:0051301">
    <property type="term" value="P:cell division"/>
    <property type="evidence" value="ECO:0007669"/>
    <property type="project" value="UniProtKB-KW"/>
</dbReference>
<evidence type="ECO:0000256" key="2">
    <source>
        <dbReference type="ARBA" id="ARBA00022598"/>
    </source>
</evidence>
<evidence type="ECO:0000256" key="4">
    <source>
        <dbReference type="ARBA" id="ARBA00022741"/>
    </source>
</evidence>
<keyword evidence="16" id="KW-1185">Reference proteome</keyword>
<dbReference type="PANTHER" id="PTHR43024:SF1">
    <property type="entry name" value="UDP-N-ACETYLMURAMOYL-TRIPEPTIDE--D-ALANYL-D-ALANINE LIGASE"/>
    <property type="match status" value="1"/>
</dbReference>
<dbReference type="InterPro" id="IPR036615">
    <property type="entry name" value="Mur_ligase_C_dom_sf"/>
</dbReference>
<dbReference type="Gene3D" id="3.90.190.20">
    <property type="entry name" value="Mur ligase, C-terminal domain"/>
    <property type="match status" value="1"/>
</dbReference>
<evidence type="ECO:0000256" key="9">
    <source>
        <dbReference type="ARBA" id="ARBA00023316"/>
    </source>
</evidence>
<keyword evidence="7 10" id="KW-0573">Peptidoglycan synthesis</keyword>
<dbReference type="SUPFAM" id="SSF53244">
    <property type="entry name" value="MurD-like peptide ligases, peptide-binding domain"/>
    <property type="match status" value="1"/>
</dbReference>
<comment type="catalytic activity">
    <reaction evidence="10 11">
        <text>D-alanyl-D-alanine + UDP-N-acetyl-alpha-D-muramoyl-L-alanyl-gamma-D-glutamyl-meso-2,6-diaminopimelate + ATP = UDP-N-acetyl-alpha-D-muramoyl-L-alanyl-gamma-D-glutamyl-meso-2,6-diaminopimeloyl-D-alanyl-D-alanine + ADP + phosphate + H(+)</text>
        <dbReference type="Rhea" id="RHEA:28374"/>
        <dbReference type="ChEBI" id="CHEBI:15378"/>
        <dbReference type="ChEBI" id="CHEBI:30616"/>
        <dbReference type="ChEBI" id="CHEBI:43474"/>
        <dbReference type="ChEBI" id="CHEBI:57822"/>
        <dbReference type="ChEBI" id="CHEBI:61386"/>
        <dbReference type="ChEBI" id="CHEBI:83905"/>
        <dbReference type="ChEBI" id="CHEBI:456216"/>
        <dbReference type="EC" id="6.3.2.10"/>
    </reaction>
</comment>
<keyword evidence="1 10" id="KW-0963">Cytoplasm</keyword>
<dbReference type="Gene3D" id="3.40.1190.10">
    <property type="entry name" value="Mur-like, catalytic domain"/>
    <property type="match status" value="1"/>
</dbReference>
<keyword evidence="3 10" id="KW-0132">Cell division</keyword>
<comment type="pathway">
    <text evidence="10 11">Cell wall biogenesis; peptidoglycan biosynthesis.</text>
</comment>
<dbReference type="EC" id="6.3.2.10" evidence="10 11"/>
<dbReference type="NCBIfam" id="TIGR01143">
    <property type="entry name" value="murF"/>
    <property type="match status" value="1"/>
</dbReference>
<keyword evidence="9 10" id="KW-0961">Cell wall biogenesis/degradation</keyword>
<keyword evidence="6 10" id="KW-0133">Cell shape</keyword>
<keyword evidence="5 10" id="KW-0067">ATP-binding</keyword>
<sequence>MSVCGLETLSEVARALGGDCPSCGDRQVAGIISDTRNLAEGDLFIALVGERFDGHDFLARAREAGAVAAVVSRPVADPLPQLVVVDTRLALGLLGHARRLAWGGRLAAVTGNSGKTTVKEILAALLAQQGNTLATRGNLNNDIGAPLTLLGLDSTHRQAVIELGANHLGEIAWTTSLARPDVAVITNVTGAHVGEFGGMGRIAQAKAEILAGLPSGGVAVLNRDDAFFSVWQHLAVAHDVIDFGISPKARMSAHELVVDELGRYAFTLVFDGRELGRVQLALLGRHNVLNSLAAAAAALAMGLAESELVAGLATLQPLPGRMTVVKGIKATQLLDDTYNANPGAAKAALELLAELPGPRWCLLGAMGELGSETERLHAEVGQYARQLGIDVLATLGTPAKAASLAFGEGGCHFEDWEALARHARDHLPPGASVLVKGSRSAGMERLVTALRCDASR</sequence>
<evidence type="ECO:0000256" key="1">
    <source>
        <dbReference type="ARBA" id="ARBA00022490"/>
    </source>
</evidence>
<dbReference type="GO" id="GO:0008360">
    <property type="term" value="P:regulation of cell shape"/>
    <property type="evidence" value="ECO:0007669"/>
    <property type="project" value="UniProtKB-KW"/>
</dbReference>
<dbReference type="InterPro" id="IPR000713">
    <property type="entry name" value="Mur_ligase_N"/>
</dbReference>
<dbReference type="HAMAP" id="MF_02019">
    <property type="entry name" value="MurF"/>
    <property type="match status" value="1"/>
</dbReference>
<evidence type="ECO:0000256" key="6">
    <source>
        <dbReference type="ARBA" id="ARBA00022960"/>
    </source>
</evidence>
<dbReference type="Pfam" id="PF08245">
    <property type="entry name" value="Mur_ligase_M"/>
    <property type="match status" value="1"/>
</dbReference>
<proteinExistence type="inferred from homology"/>
<keyword evidence="2 10" id="KW-0436">Ligase</keyword>
<feature type="domain" description="Mur ligase central" evidence="14">
    <location>
        <begin position="109"/>
        <end position="298"/>
    </location>
</feature>
<dbReference type="PATRIC" id="fig|1121939.11.peg.123"/>
<dbReference type="GO" id="GO:0047480">
    <property type="term" value="F:UDP-N-acetylmuramoyl-tripeptide-D-alanyl-D-alanine ligase activity"/>
    <property type="evidence" value="ECO:0007669"/>
    <property type="project" value="UniProtKB-UniRule"/>
</dbReference>